<dbReference type="Gene3D" id="3.30.70.330">
    <property type="match status" value="1"/>
</dbReference>
<dbReference type="InterPro" id="IPR035979">
    <property type="entry name" value="RBD_domain_sf"/>
</dbReference>
<dbReference type="AlphaFoldDB" id="C5KJB1"/>
<dbReference type="Proteomes" id="UP000007800">
    <property type="component" value="Unassembled WGS sequence"/>
</dbReference>
<feature type="compositionally biased region" description="Low complexity" evidence="3">
    <location>
        <begin position="7"/>
        <end position="21"/>
    </location>
</feature>
<dbReference type="PROSITE" id="PS50102">
    <property type="entry name" value="RRM"/>
    <property type="match status" value="1"/>
</dbReference>
<evidence type="ECO:0000256" key="1">
    <source>
        <dbReference type="ARBA" id="ARBA00022884"/>
    </source>
</evidence>
<dbReference type="GeneID" id="9046156"/>
<dbReference type="InterPro" id="IPR050886">
    <property type="entry name" value="RNA-binding_reg"/>
</dbReference>
<name>C5KJB1_PERM5</name>
<reference evidence="5 6" key="1">
    <citation type="submission" date="2008-07" db="EMBL/GenBank/DDBJ databases">
        <authorList>
            <person name="El-Sayed N."/>
            <person name="Caler E."/>
            <person name="Inman J."/>
            <person name="Amedeo P."/>
            <person name="Hass B."/>
            <person name="Wortman J."/>
        </authorList>
    </citation>
    <scope>NUCLEOTIDE SEQUENCE [LARGE SCALE GENOMIC DNA]</scope>
    <source>
        <strain evidence="6">ATCC 50983 / TXsc</strain>
    </source>
</reference>
<dbReference type="PANTHER" id="PTHR48024:SF56">
    <property type="entry name" value="HETEROGENEOUS NUCLEAR RIBONUCLEOPROTEIN A0"/>
    <property type="match status" value="1"/>
</dbReference>
<keyword evidence="1 2" id="KW-0694">RNA-binding</keyword>
<feature type="compositionally biased region" description="Basic and acidic residues" evidence="3">
    <location>
        <begin position="34"/>
        <end position="47"/>
    </location>
</feature>
<evidence type="ECO:0000256" key="3">
    <source>
        <dbReference type="SAM" id="MobiDB-lite"/>
    </source>
</evidence>
<proteinExistence type="predicted"/>
<gene>
    <name evidence="5" type="ORF">Pmar_PMAR018764</name>
</gene>
<dbReference type="EMBL" id="GG673601">
    <property type="protein sequence ID" value="EER15413.1"/>
    <property type="molecule type" value="Genomic_DNA"/>
</dbReference>
<dbReference type="PANTHER" id="PTHR48024">
    <property type="entry name" value="GEO13361P1-RELATED"/>
    <property type="match status" value="1"/>
</dbReference>
<feature type="region of interest" description="Disordered" evidence="3">
    <location>
        <begin position="1"/>
        <end position="75"/>
    </location>
</feature>
<accession>C5KJB1</accession>
<dbReference type="GO" id="GO:0003723">
    <property type="term" value="F:RNA binding"/>
    <property type="evidence" value="ECO:0007669"/>
    <property type="project" value="UniProtKB-UniRule"/>
</dbReference>
<sequence length="298" mass="32772">MSSTTPGQRQSYQQQQQQLGSSEREEGSSNDGGIHVKRESHESDVRGRRVASAGDRGSAAQAPTERGHRRRAELPETIRTFLNRPDEVARDDVRTIINNFEKTQLVELLAHASTLSKEVRDALRAVVGSNATFRRLLVRNISFQSSSDTVKNALGKFGIIEEGTVVYDRHTGRSKGFAFVTFERVESACEAVSCSNQGKIYLDGRQLILKFAADKIDHDQQMGVVQATHSGSERDKSAEISVSTMGGGGRTAVVRASADDTGNKSGTYSNQSMRKLFVYNLAPYTTSVTLRVRCCHNQ</sequence>
<evidence type="ECO:0000313" key="5">
    <source>
        <dbReference type="EMBL" id="EER15413.1"/>
    </source>
</evidence>
<protein>
    <submittedName>
        <fullName evidence="5">RNA binding motif protein, putative</fullName>
    </submittedName>
</protein>
<feature type="domain" description="RRM" evidence="4">
    <location>
        <begin position="134"/>
        <end position="214"/>
    </location>
</feature>
<keyword evidence="6" id="KW-1185">Reference proteome</keyword>
<evidence type="ECO:0000256" key="2">
    <source>
        <dbReference type="PROSITE-ProRule" id="PRU00176"/>
    </source>
</evidence>
<dbReference type="SMART" id="SM00360">
    <property type="entry name" value="RRM"/>
    <property type="match status" value="1"/>
</dbReference>
<evidence type="ECO:0000313" key="6">
    <source>
        <dbReference type="Proteomes" id="UP000007800"/>
    </source>
</evidence>
<dbReference type="InterPro" id="IPR012677">
    <property type="entry name" value="Nucleotide-bd_a/b_plait_sf"/>
</dbReference>
<dbReference type="RefSeq" id="XP_002783617.1">
    <property type="nucleotide sequence ID" value="XM_002783571.1"/>
</dbReference>
<organism evidence="6">
    <name type="scientific">Perkinsus marinus (strain ATCC 50983 / TXsc)</name>
    <dbReference type="NCBI Taxonomy" id="423536"/>
    <lineage>
        <taxon>Eukaryota</taxon>
        <taxon>Sar</taxon>
        <taxon>Alveolata</taxon>
        <taxon>Perkinsozoa</taxon>
        <taxon>Perkinsea</taxon>
        <taxon>Perkinsida</taxon>
        <taxon>Perkinsidae</taxon>
        <taxon>Perkinsus</taxon>
    </lineage>
</organism>
<dbReference type="Pfam" id="PF00076">
    <property type="entry name" value="RRM_1"/>
    <property type="match status" value="1"/>
</dbReference>
<dbReference type="InParanoid" id="C5KJB1"/>
<dbReference type="InterPro" id="IPR000504">
    <property type="entry name" value="RRM_dom"/>
</dbReference>
<evidence type="ECO:0000259" key="4">
    <source>
        <dbReference type="PROSITE" id="PS50102"/>
    </source>
</evidence>
<dbReference type="OrthoDB" id="1875751at2759"/>
<dbReference type="SUPFAM" id="SSF54928">
    <property type="entry name" value="RNA-binding domain, RBD"/>
    <property type="match status" value="1"/>
</dbReference>